<dbReference type="InterPro" id="IPR052155">
    <property type="entry name" value="Biofilm_reg_signaling"/>
</dbReference>
<dbReference type="Proteomes" id="UP000601597">
    <property type="component" value="Unassembled WGS sequence"/>
</dbReference>
<protein>
    <recommendedName>
        <fullName evidence="11">Diguanylate cyclase (GGDEF) domain-containing protein</fullName>
    </recommendedName>
</protein>
<dbReference type="RefSeq" id="WP_227712602.1">
    <property type="nucleotide sequence ID" value="NZ_BMXV01000011.1"/>
</dbReference>
<dbReference type="CDD" id="cd01948">
    <property type="entry name" value="EAL"/>
    <property type="match status" value="1"/>
</dbReference>
<feature type="domain" description="GGDEF" evidence="8">
    <location>
        <begin position="348"/>
        <end position="481"/>
    </location>
</feature>
<dbReference type="Gene3D" id="3.30.70.270">
    <property type="match status" value="1"/>
</dbReference>
<dbReference type="SUPFAM" id="SSF141868">
    <property type="entry name" value="EAL domain-like"/>
    <property type="match status" value="1"/>
</dbReference>
<evidence type="ECO:0008006" key="11">
    <source>
        <dbReference type="Google" id="ProtNLM"/>
    </source>
</evidence>
<evidence type="ECO:0000313" key="9">
    <source>
        <dbReference type="EMBL" id="GGY85782.1"/>
    </source>
</evidence>
<evidence type="ECO:0000256" key="2">
    <source>
        <dbReference type="ARBA" id="ARBA00022692"/>
    </source>
</evidence>
<comment type="subcellular location">
    <subcellularLocation>
        <location evidence="1">Membrane</location>
    </subcellularLocation>
</comment>
<dbReference type="InterPro" id="IPR042240">
    <property type="entry name" value="CHASE_sf"/>
</dbReference>
<comment type="caution">
    <text evidence="9">The sequence shown here is derived from an EMBL/GenBank/DDBJ whole genome shotgun (WGS) entry which is preliminary data.</text>
</comment>
<dbReference type="PROSITE" id="PS50883">
    <property type="entry name" value="EAL"/>
    <property type="match status" value="1"/>
</dbReference>
<evidence type="ECO:0000256" key="3">
    <source>
        <dbReference type="ARBA" id="ARBA00022989"/>
    </source>
</evidence>
<dbReference type="PROSITE" id="PS50839">
    <property type="entry name" value="CHASE"/>
    <property type="match status" value="1"/>
</dbReference>
<dbReference type="InterPro" id="IPR035919">
    <property type="entry name" value="EAL_sf"/>
</dbReference>
<feature type="domain" description="EAL" evidence="7">
    <location>
        <begin position="490"/>
        <end position="744"/>
    </location>
</feature>
<keyword evidence="4 5" id="KW-0472">Membrane</keyword>
<dbReference type="NCBIfam" id="TIGR00254">
    <property type="entry name" value="GGDEF"/>
    <property type="match status" value="1"/>
</dbReference>
<organism evidence="9 10">
    <name type="scientific">Marinobacter zhanjiangensis</name>
    <dbReference type="NCBI Taxonomy" id="578215"/>
    <lineage>
        <taxon>Bacteria</taxon>
        <taxon>Pseudomonadati</taxon>
        <taxon>Pseudomonadota</taxon>
        <taxon>Gammaproteobacteria</taxon>
        <taxon>Pseudomonadales</taxon>
        <taxon>Marinobacteraceae</taxon>
        <taxon>Marinobacter</taxon>
    </lineage>
</organism>
<dbReference type="CDD" id="cd01949">
    <property type="entry name" value="GGDEF"/>
    <property type="match status" value="1"/>
</dbReference>
<name>A0ABQ3BCC2_9GAMM</name>
<feature type="transmembrane region" description="Helical" evidence="5">
    <location>
        <begin position="261"/>
        <end position="287"/>
    </location>
</feature>
<dbReference type="EMBL" id="BMXV01000011">
    <property type="protein sequence ID" value="GGY85782.1"/>
    <property type="molecule type" value="Genomic_DNA"/>
</dbReference>
<evidence type="ECO:0000313" key="10">
    <source>
        <dbReference type="Proteomes" id="UP000601597"/>
    </source>
</evidence>
<dbReference type="SUPFAM" id="SSF55073">
    <property type="entry name" value="Nucleotide cyclase"/>
    <property type="match status" value="1"/>
</dbReference>
<keyword evidence="10" id="KW-1185">Reference proteome</keyword>
<dbReference type="Pfam" id="PF00563">
    <property type="entry name" value="EAL"/>
    <property type="match status" value="1"/>
</dbReference>
<reference evidence="10" key="1">
    <citation type="journal article" date="2019" name="Int. J. Syst. Evol. Microbiol.">
        <title>The Global Catalogue of Microorganisms (GCM) 10K type strain sequencing project: providing services to taxonomists for standard genome sequencing and annotation.</title>
        <authorList>
            <consortium name="The Broad Institute Genomics Platform"/>
            <consortium name="The Broad Institute Genome Sequencing Center for Infectious Disease"/>
            <person name="Wu L."/>
            <person name="Ma J."/>
        </authorList>
    </citation>
    <scope>NUCLEOTIDE SEQUENCE [LARGE SCALE GENOMIC DNA]</scope>
    <source>
        <strain evidence="10">KCTC 22280</strain>
    </source>
</reference>
<dbReference type="SMART" id="SM00052">
    <property type="entry name" value="EAL"/>
    <property type="match status" value="1"/>
</dbReference>
<evidence type="ECO:0000259" key="8">
    <source>
        <dbReference type="PROSITE" id="PS50887"/>
    </source>
</evidence>
<evidence type="ECO:0000259" key="6">
    <source>
        <dbReference type="PROSITE" id="PS50839"/>
    </source>
</evidence>
<dbReference type="SMART" id="SM00267">
    <property type="entry name" value="GGDEF"/>
    <property type="match status" value="1"/>
</dbReference>
<dbReference type="Gene3D" id="3.30.450.350">
    <property type="entry name" value="CHASE domain"/>
    <property type="match status" value="1"/>
</dbReference>
<keyword evidence="2 5" id="KW-0812">Transmembrane</keyword>
<dbReference type="Pfam" id="PF03924">
    <property type="entry name" value="CHASE"/>
    <property type="match status" value="1"/>
</dbReference>
<dbReference type="InterPro" id="IPR043128">
    <property type="entry name" value="Rev_trsase/Diguanyl_cyclase"/>
</dbReference>
<sequence length="750" mass="85245">MRLKRPLSVVLARQLMKPVFPAIILLTFLVIATGLKLGLDSEEDAQIRQTLASDTDSLVRQLEQDFLNHLIALRRMADRLALQPDMPQAVWREDARNYLQDFQTFQAIEWIDRHFVIRWLEPVEGNADALGYNVAFSEERREELERARQLGRLDISGVINLTQGGTGLVAYAPVGSGADNRGFIAGVFRMEKLADALIAPRVHGNFSLALIEDGEVAFSLPARTATNTDFSHTTAANLPTVQWSLRAVPTNEWIDQYRSNWPWATFISMVALGLLVSLSTLLAQVVLKRNQALLRTRQDLEEEIDQRIAVQQDLAHLKSTDPLTGLANRRFFMEDLEHTLLQAERQMRQVGLIMMDLDRFQMLNDSLGHQFGDELLVMVSERLNRLSDERVMVGYSGGDEFMICQQHVEDIDDVINLLGQIKACFAEPFEIDNEKHHVTATMGVAVYPQSGMDADILLRNADIALYRAKEQGRNTYQFYTEGMQEREVRRLELDHDLSEALARNQFELYFQPQLDLVTSRACSVEALIRWNHPQRGLVPPVEFIPLAEESGRITEIGRWVIRAACQQIRKWRGTPLENMRIAINLSGRELGEADLTDYLARCFREFSVEPQQLEIELTEQTFIENVEHNHQQMRRISDLGVHLAIDDFGVGYSSLGYLRDFTVDLLKIDRSFITDVAERHDDAVITRAVINLAHNLGIRVVAEGVETEQQLLFLKQHHCDMAQGYYMSRPVPAGDLPAVIARGLLPVRSA</sequence>
<dbReference type="PROSITE" id="PS50887">
    <property type="entry name" value="GGDEF"/>
    <property type="match status" value="1"/>
</dbReference>
<evidence type="ECO:0000256" key="4">
    <source>
        <dbReference type="ARBA" id="ARBA00023136"/>
    </source>
</evidence>
<evidence type="ECO:0000259" key="7">
    <source>
        <dbReference type="PROSITE" id="PS50883"/>
    </source>
</evidence>
<proteinExistence type="predicted"/>
<dbReference type="Gene3D" id="3.20.20.450">
    <property type="entry name" value="EAL domain"/>
    <property type="match status" value="1"/>
</dbReference>
<gene>
    <name evidence="9" type="ORF">GCM10007071_36430</name>
</gene>
<keyword evidence="3 5" id="KW-1133">Transmembrane helix</keyword>
<feature type="domain" description="CHASE" evidence="6">
    <location>
        <begin position="112"/>
        <end position="197"/>
    </location>
</feature>
<dbReference type="InterPro" id="IPR006189">
    <property type="entry name" value="CHASE_dom"/>
</dbReference>
<evidence type="ECO:0000256" key="5">
    <source>
        <dbReference type="SAM" id="Phobius"/>
    </source>
</evidence>
<dbReference type="Pfam" id="PF00990">
    <property type="entry name" value="GGDEF"/>
    <property type="match status" value="1"/>
</dbReference>
<dbReference type="InterPro" id="IPR001633">
    <property type="entry name" value="EAL_dom"/>
</dbReference>
<dbReference type="PANTHER" id="PTHR44757">
    <property type="entry name" value="DIGUANYLATE CYCLASE DGCP"/>
    <property type="match status" value="1"/>
</dbReference>
<dbReference type="InterPro" id="IPR000160">
    <property type="entry name" value="GGDEF_dom"/>
</dbReference>
<evidence type="ECO:0000256" key="1">
    <source>
        <dbReference type="ARBA" id="ARBA00004370"/>
    </source>
</evidence>
<dbReference type="SMART" id="SM01079">
    <property type="entry name" value="CHASE"/>
    <property type="match status" value="1"/>
</dbReference>
<accession>A0ABQ3BCC2</accession>
<dbReference type="PANTHER" id="PTHR44757:SF2">
    <property type="entry name" value="BIOFILM ARCHITECTURE MAINTENANCE PROTEIN MBAA"/>
    <property type="match status" value="1"/>
</dbReference>
<dbReference type="InterPro" id="IPR029787">
    <property type="entry name" value="Nucleotide_cyclase"/>
</dbReference>